<dbReference type="HOGENOM" id="CLU_1518084_0_0_1"/>
<organism evidence="4 5">
    <name type="scientific">Jaapia argillacea MUCL 33604</name>
    <dbReference type="NCBI Taxonomy" id="933084"/>
    <lineage>
        <taxon>Eukaryota</taxon>
        <taxon>Fungi</taxon>
        <taxon>Dikarya</taxon>
        <taxon>Basidiomycota</taxon>
        <taxon>Agaricomycotina</taxon>
        <taxon>Agaricomycetes</taxon>
        <taxon>Agaricomycetidae</taxon>
        <taxon>Jaapiales</taxon>
        <taxon>Jaapiaceae</taxon>
        <taxon>Jaapia</taxon>
    </lineage>
</organism>
<dbReference type="EMBL" id="KL197715">
    <property type="protein sequence ID" value="KDQ59736.1"/>
    <property type="molecule type" value="Genomic_DNA"/>
</dbReference>
<keyword evidence="1" id="KW-0378">Hydrolase</keyword>
<dbReference type="STRING" id="933084.A0A067QAX6"/>
<evidence type="ECO:0000256" key="2">
    <source>
        <dbReference type="SAM" id="MobiDB-lite"/>
    </source>
</evidence>
<dbReference type="InterPro" id="IPR000086">
    <property type="entry name" value="NUDIX_hydrolase_dom"/>
</dbReference>
<dbReference type="InterPro" id="IPR015797">
    <property type="entry name" value="NUDIX_hydrolase-like_dom_sf"/>
</dbReference>
<reference evidence="5" key="1">
    <citation type="journal article" date="2014" name="Proc. Natl. Acad. Sci. U.S.A.">
        <title>Extensive sampling of basidiomycete genomes demonstrates inadequacy of the white-rot/brown-rot paradigm for wood decay fungi.</title>
        <authorList>
            <person name="Riley R."/>
            <person name="Salamov A.A."/>
            <person name="Brown D.W."/>
            <person name="Nagy L.G."/>
            <person name="Floudas D."/>
            <person name="Held B.W."/>
            <person name="Levasseur A."/>
            <person name="Lombard V."/>
            <person name="Morin E."/>
            <person name="Otillar R."/>
            <person name="Lindquist E.A."/>
            <person name="Sun H."/>
            <person name="LaButti K.M."/>
            <person name="Schmutz J."/>
            <person name="Jabbour D."/>
            <person name="Luo H."/>
            <person name="Baker S.E."/>
            <person name="Pisabarro A.G."/>
            <person name="Walton J.D."/>
            <person name="Blanchette R.A."/>
            <person name="Henrissat B."/>
            <person name="Martin F."/>
            <person name="Cullen D."/>
            <person name="Hibbett D.S."/>
            <person name="Grigoriev I.V."/>
        </authorList>
    </citation>
    <scope>NUCLEOTIDE SEQUENCE [LARGE SCALE GENOMIC DNA]</scope>
    <source>
        <strain evidence="5">MUCL 33604</strain>
    </source>
</reference>
<keyword evidence="5" id="KW-1185">Reference proteome</keyword>
<dbReference type="InterPro" id="IPR051325">
    <property type="entry name" value="Nudix_hydrolase_domain"/>
</dbReference>
<evidence type="ECO:0000259" key="3">
    <source>
        <dbReference type="PROSITE" id="PS51462"/>
    </source>
</evidence>
<feature type="compositionally biased region" description="Low complexity" evidence="2">
    <location>
        <begin position="26"/>
        <end position="38"/>
    </location>
</feature>
<dbReference type="PANTHER" id="PTHR21340:SF0">
    <property type="entry name" value="BIS(5'-NUCLEOSYL)-TETRAPHOSPHATASE [ASYMMETRICAL]"/>
    <property type="match status" value="1"/>
</dbReference>
<sequence length="177" mass="19740">MGTLDRRPPVTERSFGIVLVRPTSPPGTQQSGPNSSSSSFQVLLVHQHLRSGSSPSVSTFIALPKGHMDPDDETPLDAAIRELEEETSLRISRSHILCDGATIRERYTNPKNGKEKENTFWIAGLKEGEGEKLVVQEEEVLKAEWVDAAEACDRVTFKETRLILEEALMLLHRFTSQ</sequence>
<name>A0A067QAX6_9AGAM</name>
<feature type="compositionally biased region" description="Basic and acidic residues" evidence="2">
    <location>
        <begin position="1"/>
        <end position="10"/>
    </location>
</feature>
<evidence type="ECO:0000313" key="5">
    <source>
        <dbReference type="Proteomes" id="UP000027265"/>
    </source>
</evidence>
<dbReference type="PANTHER" id="PTHR21340">
    <property type="entry name" value="DIADENOSINE 5,5-P1,P4-TETRAPHOSPHATE PYROPHOSPHOHYDROLASE MUTT"/>
    <property type="match status" value="1"/>
</dbReference>
<dbReference type="GO" id="GO:0006167">
    <property type="term" value="P:AMP biosynthetic process"/>
    <property type="evidence" value="ECO:0007669"/>
    <property type="project" value="TreeGrafter"/>
</dbReference>
<gene>
    <name evidence="4" type="ORF">JAAARDRAFT_33303</name>
</gene>
<dbReference type="Gene3D" id="3.90.79.10">
    <property type="entry name" value="Nucleoside Triphosphate Pyrophosphohydrolase"/>
    <property type="match status" value="1"/>
</dbReference>
<dbReference type="SUPFAM" id="SSF55811">
    <property type="entry name" value="Nudix"/>
    <property type="match status" value="1"/>
</dbReference>
<feature type="region of interest" description="Disordered" evidence="2">
    <location>
        <begin position="1"/>
        <end position="38"/>
    </location>
</feature>
<dbReference type="OrthoDB" id="276276at2759"/>
<protein>
    <recommendedName>
        <fullName evidence="3">Nudix hydrolase domain-containing protein</fullName>
    </recommendedName>
</protein>
<evidence type="ECO:0000256" key="1">
    <source>
        <dbReference type="ARBA" id="ARBA00022801"/>
    </source>
</evidence>
<dbReference type="InParanoid" id="A0A067QAX6"/>
<accession>A0A067QAX6</accession>
<dbReference type="GO" id="GO:0004081">
    <property type="term" value="F:bis(5'-nucleosyl)-tetraphosphatase (asymmetrical) activity"/>
    <property type="evidence" value="ECO:0007669"/>
    <property type="project" value="TreeGrafter"/>
</dbReference>
<dbReference type="PROSITE" id="PS51462">
    <property type="entry name" value="NUDIX"/>
    <property type="match status" value="1"/>
</dbReference>
<dbReference type="Pfam" id="PF00293">
    <property type="entry name" value="NUDIX"/>
    <property type="match status" value="1"/>
</dbReference>
<proteinExistence type="predicted"/>
<dbReference type="AlphaFoldDB" id="A0A067QAX6"/>
<dbReference type="GO" id="GO:0006754">
    <property type="term" value="P:ATP biosynthetic process"/>
    <property type="evidence" value="ECO:0007669"/>
    <property type="project" value="TreeGrafter"/>
</dbReference>
<dbReference type="Proteomes" id="UP000027265">
    <property type="component" value="Unassembled WGS sequence"/>
</dbReference>
<feature type="domain" description="Nudix hydrolase" evidence="3">
    <location>
        <begin position="10"/>
        <end position="168"/>
    </location>
</feature>
<evidence type="ECO:0000313" key="4">
    <source>
        <dbReference type="EMBL" id="KDQ59736.1"/>
    </source>
</evidence>